<protein>
    <submittedName>
        <fullName evidence="2">NUMOD4</fullName>
    </submittedName>
</protein>
<name>A0A6J5MXL1_9CAUD</name>
<organism evidence="2">
    <name type="scientific">uncultured Caudovirales phage</name>
    <dbReference type="NCBI Taxonomy" id="2100421"/>
    <lineage>
        <taxon>Viruses</taxon>
        <taxon>Duplodnaviria</taxon>
        <taxon>Heunggongvirae</taxon>
        <taxon>Uroviricota</taxon>
        <taxon>Caudoviricetes</taxon>
        <taxon>Peduoviridae</taxon>
        <taxon>Maltschvirus</taxon>
        <taxon>Maltschvirus maltsch</taxon>
    </lineage>
</organism>
<dbReference type="Pfam" id="PF07463">
    <property type="entry name" value="NUMOD4"/>
    <property type="match status" value="1"/>
</dbReference>
<sequence>MRTEIWKSISGYNDYYEVSDLGRIRSVTRKIERTNPLIPTQKNLYTYKGKLIPFWITPKGYCRCTLNIDGIKKNHLVHQLVAKSFIDN</sequence>
<reference evidence="2" key="1">
    <citation type="submission" date="2020-04" db="EMBL/GenBank/DDBJ databases">
        <authorList>
            <person name="Chiriac C."/>
            <person name="Salcher M."/>
            <person name="Ghai R."/>
            <person name="Kavagutti S V."/>
        </authorList>
    </citation>
    <scope>NUCLEOTIDE SEQUENCE</scope>
</reference>
<evidence type="ECO:0000313" key="2">
    <source>
        <dbReference type="EMBL" id="CAB4148409.1"/>
    </source>
</evidence>
<dbReference type="InterPro" id="IPR010902">
    <property type="entry name" value="NUMOD4"/>
</dbReference>
<dbReference type="GO" id="GO:0016788">
    <property type="term" value="F:hydrolase activity, acting on ester bonds"/>
    <property type="evidence" value="ECO:0007669"/>
    <property type="project" value="InterPro"/>
</dbReference>
<dbReference type="SUPFAM" id="SSF54060">
    <property type="entry name" value="His-Me finger endonucleases"/>
    <property type="match status" value="1"/>
</dbReference>
<evidence type="ECO:0000259" key="1">
    <source>
        <dbReference type="Pfam" id="PF07463"/>
    </source>
</evidence>
<dbReference type="Gene3D" id="3.90.75.20">
    <property type="match status" value="1"/>
</dbReference>
<dbReference type="InterPro" id="IPR044925">
    <property type="entry name" value="His-Me_finger_sf"/>
</dbReference>
<feature type="domain" description="NUMOD4" evidence="1">
    <location>
        <begin position="4"/>
        <end position="66"/>
    </location>
</feature>
<accession>A0A6J5MXL1</accession>
<dbReference type="EMBL" id="LR796512">
    <property type="protein sequence ID" value="CAB4148409.1"/>
    <property type="molecule type" value="Genomic_DNA"/>
</dbReference>
<feature type="non-terminal residue" evidence="2">
    <location>
        <position position="88"/>
    </location>
</feature>
<gene>
    <name evidence="2" type="ORF">UFOVP531_1</name>
</gene>
<proteinExistence type="predicted"/>